<accession>A0A9P7RF22</accession>
<dbReference type="Proteomes" id="UP000699042">
    <property type="component" value="Unassembled WGS sequence"/>
</dbReference>
<dbReference type="EMBL" id="JAESDN010000002">
    <property type="protein sequence ID" value="KAG7055242.1"/>
    <property type="molecule type" value="Genomic_DNA"/>
</dbReference>
<feature type="region of interest" description="Disordered" evidence="1">
    <location>
        <begin position="1"/>
        <end position="29"/>
    </location>
</feature>
<organism evidence="2 3">
    <name type="scientific">Colletotrichum scovillei</name>
    <dbReference type="NCBI Taxonomy" id="1209932"/>
    <lineage>
        <taxon>Eukaryota</taxon>
        <taxon>Fungi</taxon>
        <taxon>Dikarya</taxon>
        <taxon>Ascomycota</taxon>
        <taxon>Pezizomycotina</taxon>
        <taxon>Sordariomycetes</taxon>
        <taxon>Hypocreomycetidae</taxon>
        <taxon>Glomerellales</taxon>
        <taxon>Glomerellaceae</taxon>
        <taxon>Colletotrichum</taxon>
        <taxon>Colletotrichum acutatum species complex</taxon>
    </lineage>
</organism>
<name>A0A9P7RF22_9PEZI</name>
<reference evidence="2" key="1">
    <citation type="submission" date="2021-05" db="EMBL/GenBank/DDBJ databases">
        <title>Comparative genomics of three Colletotrichum scovillei strains and genetic complementation revealed genes involved fungal growth and virulence on chili pepper.</title>
        <authorList>
            <person name="Hsieh D.-K."/>
            <person name="Chuang S.-C."/>
            <person name="Chen C.-Y."/>
            <person name="Chao Y.-T."/>
            <person name="Lu M.-Y.J."/>
            <person name="Lee M.-H."/>
            <person name="Shih M.-C."/>
        </authorList>
    </citation>
    <scope>NUCLEOTIDE SEQUENCE</scope>
    <source>
        <strain evidence="2">Coll-153</strain>
    </source>
</reference>
<keyword evidence="3" id="KW-1185">Reference proteome</keyword>
<protein>
    <submittedName>
        <fullName evidence="2">Uncharacterized protein</fullName>
    </submittedName>
</protein>
<evidence type="ECO:0000313" key="2">
    <source>
        <dbReference type="EMBL" id="KAG7055242.1"/>
    </source>
</evidence>
<gene>
    <name evidence="2" type="ORF">JMJ77_007707</name>
</gene>
<sequence length="65" mass="7277">MMAGSSTSPAPKSGHLFLPSRATQSRDRQHYAVHRQILNKVANFVLFPQNAEVHFYSVGEQPLLI</sequence>
<feature type="compositionally biased region" description="Polar residues" evidence="1">
    <location>
        <begin position="1"/>
        <end position="10"/>
    </location>
</feature>
<proteinExistence type="predicted"/>
<comment type="caution">
    <text evidence="2">The sequence shown here is derived from an EMBL/GenBank/DDBJ whole genome shotgun (WGS) entry which is preliminary data.</text>
</comment>
<evidence type="ECO:0000256" key="1">
    <source>
        <dbReference type="SAM" id="MobiDB-lite"/>
    </source>
</evidence>
<dbReference type="AlphaFoldDB" id="A0A9P7RF22"/>
<evidence type="ECO:0000313" key="3">
    <source>
        <dbReference type="Proteomes" id="UP000699042"/>
    </source>
</evidence>